<organism evidence="2 3">
    <name type="scientific">Agaricus bisporus var. burnettii</name>
    <dbReference type="NCBI Taxonomy" id="192524"/>
    <lineage>
        <taxon>Eukaryota</taxon>
        <taxon>Fungi</taxon>
        <taxon>Dikarya</taxon>
        <taxon>Basidiomycota</taxon>
        <taxon>Agaricomycotina</taxon>
        <taxon>Agaricomycetes</taxon>
        <taxon>Agaricomycetidae</taxon>
        <taxon>Agaricales</taxon>
        <taxon>Agaricineae</taxon>
        <taxon>Agaricaceae</taxon>
        <taxon>Agaricus</taxon>
    </lineage>
</organism>
<evidence type="ECO:0000313" key="3">
    <source>
        <dbReference type="Proteomes" id="UP000629468"/>
    </source>
</evidence>
<accession>A0A8H7EZZ5</accession>
<name>A0A8H7EZZ5_AGABI</name>
<comment type="caution">
    <text evidence="2">The sequence shown here is derived from an EMBL/GenBank/DDBJ whole genome shotgun (WGS) entry which is preliminary data.</text>
</comment>
<dbReference type="EMBL" id="JABXXO010000010">
    <property type="protein sequence ID" value="KAF7768695.1"/>
    <property type="molecule type" value="Genomic_DNA"/>
</dbReference>
<proteinExistence type="predicted"/>
<gene>
    <name evidence="2" type="ORF">Agabi119p4_7938</name>
</gene>
<evidence type="ECO:0000313" key="2">
    <source>
        <dbReference type="EMBL" id="KAF7768695.1"/>
    </source>
</evidence>
<dbReference type="AlphaFoldDB" id="A0A8H7EZZ5"/>
<dbReference type="Proteomes" id="UP000629468">
    <property type="component" value="Unassembled WGS sequence"/>
</dbReference>
<protein>
    <submittedName>
        <fullName evidence="2">Uncharacterized protein</fullName>
    </submittedName>
</protein>
<evidence type="ECO:0000256" key="1">
    <source>
        <dbReference type="SAM" id="MobiDB-lite"/>
    </source>
</evidence>
<sequence length="95" mass="10220">MGKAPLVSQYSTFNVQRSNLPCAIFLSGRVRTDQPVPNNTQVPNPPPKPGPARPGSSLVRERESSFGISINASLIFRVSFARIQLSPSSSESPPV</sequence>
<feature type="compositionally biased region" description="Pro residues" evidence="1">
    <location>
        <begin position="43"/>
        <end position="52"/>
    </location>
</feature>
<feature type="region of interest" description="Disordered" evidence="1">
    <location>
        <begin position="31"/>
        <end position="61"/>
    </location>
</feature>
<reference evidence="2 3" key="1">
    <citation type="journal article" name="Sci. Rep.">
        <title>Telomere-to-telomere assembled and centromere annotated genomes of the two main subspecies of the button mushroom Agaricus bisporus reveal especially polymorphic chromosome ends.</title>
        <authorList>
            <person name="Sonnenberg A.S.M."/>
            <person name="Sedaghat-Telgerd N."/>
            <person name="Lavrijssen B."/>
            <person name="Ohm R.A."/>
            <person name="Hendrickx P.M."/>
            <person name="Scholtmeijer K."/>
            <person name="Baars J.J.P."/>
            <person name="van Peer A."/>
        </authorList>
    </citation>
    <scope>NUCLEOTIDE SEQUENCE [LARGE SCALE GENOMIC DNA]</scope>
    <source>
        <strain evidence="2 3">H119_p4</strain>
    </source>
</reference>